<evidence type="ECO:0000313" key="3">
    <source>
        <dbReference type="Proteomes" id="UP001320119"/>
    </source>
</evidence>
<feature type="transmembrane region" description="Helical" evidence="1">
    <location>
        <begin position="63"/>
        <end position="82"/>
    </location>
</feature>
<gene>
    <name evidence="2" type="ORF">MARGE09_P1342</name>
</gene>
<sequence>MDPFTQGVVGAAFSQLKGSAQTLAKAAIIGALAGMAADLDILIRSSEDPLLALQFHRHFSHSLLFIPIGALLCTVFFHYAFAHRRWGFSFNQTYSWSLIGYATHALLDGCTSYGTQLLWPLSNHRFAWDFIAVIDPAFTLPAFILVLTAAIKKQRRWALMAIGWMAVYMALASWQHQRALAQVHALAAQRGHSPERISAKPTLGNLVLWKTLYLHQGTFYINGIKVGLFGKNTVWPGESVPALIVARDFPTLAANSQQLHDIQRFHWFSDGYTALDPTNNQRIIDLRYSIVPNQSTPLWAIEIDPSKAPTEHVKYIPANHGDAATGAMFLKMLFE</sequence>
<keyword evidence="1" id="KW-0812">Transmembrane</keyword>
<dbReference type="InterPro" id="IPR053170">
    <property type="entry name" value="Transcription_regulator"/>
</dbReference>
<feature type="transmembrane region" description="Helical" evidence="1">
    <location>
        <begin position="157"/>
        <end position="174"/>
    </location>
</feature>
<feature type="transmembrane region" description="Helical" evidence="1">
    <location>
        <begin position="126"/>
        <end position="150"/>
    </location>
</feature>
<protein>
    <submittedName>
        <fullName evidence="2">Inner membrane protein</fullName>
    </submittedName>
</protein>
<accession>A0AAN2BJP2</accession>
<evidence type="ECO:0000256" key="1">
    <source>
        <dbReference type="SAM" id="Phobius"/>
    </source>
</evidence>
<organism evidence="2 3">
    <name type="scientific">Marinagarivorans cellulosilyticus</name>
    <dbReference type="NCBI Taxonomy" id="2721545"/>
    <lineage>
        <taxon>Bacteria</taxon>
        <taxon>Pseudomonadati</taxon>
        <taxon>Pseudomonadota</taxon>
        <taxon>Gammaproteobacteria</taxon>
        <taxon>Cellvibrionales</taxon>
        <taxon>Cellvibrionaceae</taxon>
        <taxon>Marinagarivorans</taxon>
    </lineage>
</organism>
<dbReference type="EMBL" id="AP023086">
    <property type="protein sequence ID" value="BCD97141.1"/>
    <property type="molecule type" value="Genomic_DNA"/>
</dbReference>
<dbReference type="PANTHER" id="PTHR40031:SF1">
    <property type="entry name" value="MEMBRANE-BOUND METAL-DEPENDENT HYDROLASE"/>
    <property type="match status" value="1"/>
</dbReference>
<dbReference type="RefSeq" id="WP_236986616.1">
    <property type="nucleotide sequence ID" value="NZ_AP023086.1"/>
</dbReference>
<evidence type="ECO:0000313" key="2">
    <source>
        <dbReference type="EMBL" id="BCD97141.1"/>
    </source>
</evidence>
<keyword evidence="3" id="KW-1185">Reference proteome</keyword>
<keyword evidence="1" id="KW-0472">Membrane</keyword>
<dbReference type="PANTHER" id="PTHR40031">
    <property type="entry name" value="HYPOTHETICAL MEMBRANE SPANNING PROTEIN"/>
    <property type="match status" value="1"/>
</dbReference>
<keyword evidence="1" id="KW-1133">Transmembrane helix</keyword>
<reference evidence="2 3" key="1">
    <citation type="journal article" date="2022" name="IScience">
        <title>An ultrasensitive nanofiber-based assay for enzymatic hydrolysis and deep-sea microbial degradation of cellulose.</title>
        <authorList>
            <person name="Tsudome M."/>
            <person name="Tachioka M."/>
            <person name="Miyazaki M."/>
            <person name="Uchimura K."/>
            <person name="Tsuda M."/>
            <person name="Takaki Y."/>
            <person name="Deguchi S."/>
        </authorList>
    </citation>
    <scope>NUCLEOTIDE SEQUENCE [LARGE SCALE GENOMIC DNA]</scope>
    <source>
        <strain evidence="2 3">GE09</strain>
    </source>
</reference>
<feature type="transmembrane region" description="Helical" evidence="1">
    <location>
        <begin position="94"/>
        <end position="114"/>
    </location>
</feature>
<dbReference type="KEGG" id="marq:MARGE09_P1342"/>
<name>A0AAN2BJP2_9GAMM</name>
<dbReference type="InterPro" id="IPR007404">
    <property type="entry name" value="YdjM-like"/>
</dbReference>
<dbReference type="Proteomes" id="UP001320119">
    <property type="component" value="Chromosome"/>
</dbReference>
<dbReference type="Pfam" id="PF04307">
    <property type="entry name" value="YdjM"/>
    <property type="match status" value="1"/>
</dbReference>
<dbReference type="AlphaFoldDB" id="A0AAN2BJP2"/>
<proteinExistence type="predicted"/>